<sequence length="60" mass="6785">MLKVKVISSWNEVKFETKLQQFLNSISRTDSLKSIQYSTGVDPEDDGTCHSALVMYVSND</sequence>
<organism evidence="1 2">
    <name type="scientific">Secundilactobacillus angelensis</name>
    <dbReference type="NCBI Taxonomy" id="2722706"/>
    <lineage>
        <taxon>Bacteria</taxon>
        <taxon>Bacillati</taxon>
        <taxon>Bacillota</taxon>
        <taxon>Bacilli</taxon>
        <taxon>Lactobacillales</taxon>
        <taxon>Lactobacillaceae</taxon>
        <taxon>Secundilactobacillus</taxon>
    </lineage>
</organism>
<gene>
    <name evidence="1" type="ORF">HC026_11960</name>
</gene>
<evidence type="ECO:0000313" key="2">
    <source>
        <dbReference type="Proteomes" id="UP000763447"/>
    </source>
</evidence>
<proteinExistence type="predicted"/>
<comment type="caution">
    <text evidence="1">The sequence shown here is derived from an EMBL/GenBank/DDBJ whole genome shotgun (WGS) entry which is preliminary data.</text>
</comment>
<dbReference type="InterPro" id="IPR020296">
    <property type="entry name" value="Spore_Cse60"/>
</dbReference>
<dbReference type="Pfam" id="PF10957">
    <property type="entry name" value="Spore_Cse60"/>
    <property type="match status" value="1"/>
</dbReference>
<evidence type="ECO:0000313" key="1">
    <source>
        <dbReference type="EMBL" id="NLR19602.1"/>
    </source>
</evidence>
<reference evidence="1 2" key="1">
    <citation type="submission" date="2020-04" db="EMBL/GenBank/DDBJ databases">
        <title>A novel species of genus Lactobacillus that was isolated from fermented food Zha-chili.</title>
        <authorList>
            <person name="Zhang Z."/>
        </authorList>
    </citation>
    <scope>NUCLEOTIDE SEQUENCE [LARGE SCALE GENOMIC DNA]</scope>
    <source>
        <strain evidence="2">HBUAS51383</strain>
    </source>
</reference>
<accession>A0ABX1L083</accession>
<protein>
    <submittedName>
        <fullName evidence="1">Sporulation protein Cse60</fullName>
    </submittedName>
</protein>
<dbReference type="Proteomes" id="UP000763447">
    <property type="component" value="Unassembled WGS sequence"/>
</dbReference>
<name>A0ABX1L083_9LACO</name>
<keyword evidence="2" id="KW-1185">Reference proteome</keyword>
<dbReference type="EMBL" id="JAAXLJ010000035">
    <property type="protein sequence ID" value="NLR19602.1"/>
    <property type="molecule type" value="Genomic_DNA"/>
</dbReference>
<dbReference type="RefSeq" id="WP_168926143.1">
    <property type="nucleotide sequence ID" value="NZ_JAAXLJ010000035.1"/>
</dbReference>